<dbReference type="EMBL" id="MRZV01000096">
    <property type="protein sequence ID" value="PIK58982.1"/>
    <property type="molecule type" value="Genomic_DNA"/>
</dbReference>
<dbReference type="STRING" id="307972.A0A2G8LFG1"/>
<reference evidence="2 3" key="1">
    <citation type="journal article" date="2017" name="PLoS Biol.">
        <title>The sea cucumber genome provides insights into morphological evolution and visceral regeneration.</title>
        <authorList>
            <person name="Zhang X."/>
            <person name="Sun L."/>
            <person name="Yuan J."/>
            <person name="Sun Y."/>
            <person name="Gao Y."/>
            <person name="Zhang L."/>
            <person name="Li S."/>
            <person name="Dai H."/>
            <person name="Hamel J.F."/>
            <person name="Liu C."/>
            <person name="Yu Y."/>
            <person name="Liu S."/>
            <person name="Lin W."/>
            <person name="Guo K."/>
            <person name="Jin S."/>
            <person name="Xu P."/>
            <person name="Storey K.B."/>
            <person name="Huan P."/>
            <person name="Zhang T."/>
            <person name="Zhou Y."/>
            <person name="Zhang J."/>
            <person name="Lin C."/>
            <person name="Li X."/>
            <person name="Xing L."/>
            <person name="Huo D."/>
            <person name="Sun M."/>
            <person name="Wang L."/>
            <person name="Mercier A."/>
            <person name="Li F."/>
            <person name="Yang H."/>
            <person name="Xiang J."/>
        </authorList>
    </citation>
    <scope>NUCLEOTIDE SEQUENCE [LARGE SCALE GENOMIC DNA]</scope>
    <source>
        <strain evidence="2">Shaxun</strain>
        <tissue evidence="2">Muscle</tissue>
    </source>
</reference>
<evidence type="ECO:0000256" key="1">
    <source>
        <dbReference type="SAM" id="Phobius"/>
    </source>
</evidence>
<protein>
    <submittedName>
        <fullName evidence="2">Putative keratin-associated protein 5-2 isoform X1</fullName>
    </submittedName>
</protein>
<dbReference type="OrthoDB" id="6365775at2759"/>
<name>A0A2G8LFG1_STIJA</name>
<evidence type="ECO:0000313" key="3">
    <source>
        <dbReference type="Proteomes" id="UP000230750"/>
    </source>
</evidence>
<proteinExistence type="predicted"/>
<keyword evidence="3" id="KW-1185">Reference proteome</keyword>
<organism evidence="2 3">
    <name type="scientific">Stichopus japonicus</name>
    <name type="common">Sea cucumber</name>
    <dbReference type="NCBI Taxonomy" id="307972"/>
    <lineage>
        <taxon>Eukaryota</taxon>
        <taxon>Metazoa</taxon>
        <taxon>Echinodermata</taxon>
        <taxon>Eleutherozoa</taxon>
        <taxon>Echinozoa</taxon>
        <taxon>Holothuroidea</taxon>
        <taxon>Aspidochirotacea</taxon>
        <taxon>Aspidochirotida</taxon>
        <taxon>Stichopodidae</taxon>
        <taxon>Apostichopus</taxon>
    </lineage>
</organism>
<comment type="caution">
    <text evidence="2">The sequence shown here is derived from an EMBL/GenBank/DDBJ whole genome shotgun (WGS) entry which is preliminary data.</text>
</comment>
<keyword evidence="1" id="KW-1133">Transmembrane helix</keyword>
<evidence type="ECO:0000313" key="2">
    <source>
        <dbReference type="EMBL" id="PIK58982.1"/>
    </source>
</evidence>
<feature type="transmembrane region" description="Helical" evidence="1">
    <location>
        <begin position="15"/>
        <end position="38"/>
    </location>
</feature>
<accession>A0A2G8LFG1</accession>
<keyword evidence="1" id="KW-0812">Transmembrane</keyword>
<gene>
    <name evidence="2" type="ORF">BSL78_04082</name>
</gene>
<dbReference type="AlphaFoldDB" id="A0A2G8LFG1"/>
<keyword evidence="1" id="KW-0472">Membrane</keyword>
<sequence>MSDAVPSQSPPNEPLATPIILVIAIGGYMIVLGILLVIRQFLVTRGVCVQCAPCGKEDGSLQCCTCWISLAEFCNCCSYPNIKTCLNSVCGNSKNICTVEKCVTCQVCTSLCGPQSGCECAGCDCACQPPECETIDCLCFKMQLH</sequence>
<dbReference type="Proteomes" id="UP000230750">
    <property type="component" value="Unassembled WGS sequence"/>
</dbReference>